<name>A0A1H8I1U6_9ACTN</name>
<dbReference type="Pfam" id="PF07732">
    <property type="entry name" value="Cu-oxidase_3"/>
    <property type="match status" value="1"/>
</dbReference>
<dbReference type="PANTHER" id="PTHR11709">
    <property type="entry name" value="MULTI-COPPER OXIDASE"/>
    <property type="match status" value="1"/>
</dbReference>
<dbReference type="InterPro" id="IPR002355">
    <property type="entry name" value="Cu_oxidase_Cu_BS"/>
</dbReference>
<dbReference type="InterPro" id="IPR006311">
    <property type="entry name" value="TAT_signal"/>
</dbReference>
<feature type="compositionally biased region" description="Low complexity" evidence="3">
    <location>
        <begin position="249"/>
        <end position="276"/>
    </location>
</feature>
<dbReference type="InterPro" id="IPR011706">
    <property type="entry name" value="Cu-oxidase_C"/>
</dbReference>
<feature type="compositionally biased region" description="Low complexity" evidence="3">
    <location>
        <begin position="1"/>
        <end position="11"/>
    </location>
</feature>
<feature type="region of interest" description="Disordered" evidence="3">
    <location>
        <begin position="55"/>
        <end position="77"/>
    </location>
</feature>
<dbReference type="PANTHER" id="PTHR11709:SF504">
    <property type="entry name" value="PLASTOCYANIN-LIKE DOMAIN-CONTAINING PROTEIN"/>
    <property type="match status" value="1"/>
</dbReference>
<protein>
    <submittedName>
        <fullName evidence="6">Multicopper oxidase</fullName>
    </submittedName>
</protein>
<evidence type="ECO:0000313" key="7">
    <source>
        <dbReference type="Proteomes" id="UP000181951"/>
    </source>
</evidence>
<dbReference type="Gene3D" id="2.60.40.420">
    <property type="entry name" value="Cupredoxins - blue copper proteins"/>
    <property type="match status" value="2"/>
</dbReference>
<dbReference type="PROSITE" id="PS00080">
    <property type="entry name" value="MULTICOPPER_OXIDASE2"/>
    <property type="match status" value="1"/>
</dbReference>
<dbReference type="EMBL" id="FODD01000007">
    <property type="protein sequence ID" value="SEN62294.1"/>
    <property type="molecule type" value="Genomic_DNA"/>
</dbReference>
<evidence type="ECO:0000256" key="1">
    <source>
        <dbReference type="ARBA" id="ARBA00022723"/>
    </source>
</evidence>
<dbReference type="STRING" id="310780.SAMN05216267_1007161"/>
<sequence length="422" mass="44010">MASDPASDPASAPVPAPASAPADDPRPGSGRRNLLRALTGGGALAALSLTAAPQASAAARPAPTRPAGRPAADPFTLDRFAPTGRLREYWVQADSFPHNAVPNGHDMMTGAKFTADQTTFQAIGFRAYSPGWGSPLPADFGPEGIGANSGIPGPVLRGHVGDTIRVHFRNNDAHYKWPHSMHPHGVRYSPGSDGGWMADTPDKPGTAVPYKGSYTYTWQCTPGSVGSWPYHDHSTPQAPPRPSGGGSPQGAQGAQSTQGTKDAHGAPPGGDAQAAPGGAVAEIGATLGLFGMIAVTDDRTPQVDREFVLFFHDVSPGEAPSVKGELSLCNGGAFVGNAPTYTARTGERVRWRVGTLGNSFHVFHIHGHRWLSAAGWVDSQVLGPATTLTVEYTEDNPGDWLYHCHLPGHMSRGMAGGYTVTG</sequence>
<dbReference type="InterPro" id="IPR045087">
    <property type="entry name" value="Cu-oxidase_fam"/>
</dbReference>
<gene>
    <name evidence="6" type="ORF">SAMN05216267_1007161</name>
</gene>
<feature type="region of interest" description="Disordered" evidence="3">
    <location>
        <begin position="1"/>
        <end position="34"/>
    </location>
</feature>
<dbReference type="GO" id="GO:0016491">
    <property type="term" value="F:oxidoreductase activity"/>
    <property type="evidence" value="ECO:0007669"/>
    <property type="project" value="UniProtKB-KW"/>
</dbReference>
<evidence type="ECO:0000259" key="5">
    <source>
        <dbReference type="Pfam" id="PF07732"/>
    </source>
</evidence>
<proteinExistence type="predicted"/>
<reference evidence="6 7" key="1">
    <citation type="submission" date="2016-10" db="EMBL/GenBank/DDBJ databases">
        <authorList>
            <person name="de Groot N.N."/>
        </authorList>
    </citation>
    <scope>NUCLEOTIDE SEQUENCE [LARGE SCALE GENOMIC DNA]</scope>
    <source>
        <strain evidence="6 7">CGMCC 4.2026</strain>
    </source>
</reference>
<evidence type="ECO:0000313" key="6">
    <source>
        <dbReference type="EMBL" id="SEN62294.1"/>
    </source>
</evidence>
<dbReference type="Pfam" id="PF07731">
    <property type="entry name" value="Cu-oxidase_2"/>
    <property type="match status" value="1"/>
</dbReference>
<dbReference type="GO" id="GO:0005886">
    <property type="term" value="C:plasma membrane"/>
    <property type="evidence" value="ECO:0007669"/>
    <property type="project" value="TreeGrafter"/>
</dbReference>
<feature type="domain" description="Plastocyanin-like" evidence="5">
    <location>
        <begin position="144"/>
        <end position="237"/>
    </location>
</feature>
<accession>A0A1H8I1U6</accession>
<dbReference type="Proteomes" id="UP000181951">
    <property type="component" value="Unassembled WGS sequence"/>
</dbReference>
<dbReference type="InterPro" id="IPR033138">
    <property type="entry name" value="Cu_oxidase_CS"/>
</dbReference>
<feature type="compositionally biased region" description="Low complexity" evidence="3">
    <location>
        <begin position="55"/>
        <end position="72"/>
    </location>
</feature>
<evidence type="ECO:0000256" key="2">
    <source>
        <dbReference type="ARBA" id="ARBA00023002"/>
    </source>
</evidence>
<dbReference type="RefSeq" id="WP_069465126.1">
    <property type="nucleotide sequence ID" value="NZ_FODD01000007.1"/>
</dbReference>
<keyword evidence="7" id="KW-1185">Reference proteome</keyword>
<feature type="domain" description="Plastocyanin-like" evidence="4">
    <location>
        <begin position="330"/>
        <end position="420"/>
    </location>
</feature>
<dbReference type="PROSITE" id="PS51318">
    <property type="entry name" value="TAT"/>
    <property type="match status" value="1"/>
</dbReference>
<dbReference type="PROSITE" id="PS00079">
    <property type="entry name" value="MULTICOPPER_OXIDASE1"/>
    <property type="match status" value="1"/>
</dbReference>
<dbReference type="InterPro" id="IPR011707">
    <property type="entry name" value="Cu-oxidase-like_N"/>
</dbReference>
<dbReference type="InterPro" id="IPR008972">
    <property type="entry name" value="Cupredoxin"/>
</dbReference>
<dbReference type="SUPFAM" id="SSF49503">
    <property type="entry name" value="Cupredoxins"/>
    <property type="match status" value="2"/>
</dbReference>
<keyword evidence="1" id="KW-0479">Metal-binding</keyword>
<dbReference type="OrthoDB" id="345021at2"/>
<dbReference type="GO" id="GO:0005507">
    <property type="term" value="F:copper ion binding"/>
    <property type="evidence" value="ECO:0007669"/>
    <property type="project" value="InterPro"/>
</dbReference>
<dbReference type="GO" id="GO:0006826">
    <property type="term" value="P:iron ion transport"/>
    <property type="evidence" value="ECO:0007669"/>
    <property type="project" value="TreeGrafter"/>
</dbReference>
<dbReference type="AlphaFoldDB" id="A0A1H8I1U6"/>
<keyword evidence="2" id="KW-0560">Oxidoreductase</keyword>
<feature type="region of interest" description="Disordered" evidence="3">
    <location>
        <begin position="227"/>
        <end position="276"/>
    </location>
</feature>
<organism evidence="6 7">
    <name type="scientific">Actinacidiphila rubida</name>
    <dbReference type="NCBI Taxonomy" id="310780"/>
    <lineage>
        <taxon>Bacteria</taxon>
        <taxon>Bacillati</taxon>
        <taxon>Actinomycetota</taxon>
        <taxon>Actinomycetes</taxon>
        <taxon>Kitasatosporales</taxon>
        <taxon>Streptomycetaceae</taxon>
        <taxon>Actinacidiphila</taxon>
    </lineage>
</organism>
<evidence type="ECO:0000256" key="3">
    <source>
        <dbReference type="SAM" id="MobiDB-lite"/>
    </source>
</evidence>
<evidence type="ECO:0000259" key="4">
    <source>
        <dbReference type="Pfam" id="PF07731"/>
    </source>
</evidence>